<dbReference type="RefSeq" id="XP_008178466.1">
    <property type="nucleotide sequence ID" value="XM_008180244.2"/>
</dbReference>
<dbReference type="OrthoDB" id="8196889at2759"/>
<dbReference type="InterPro" id="IPR026694">
    <property type="entry name" value="CUSTOS"/>
</dbReference>
<comment type="subcellular location">
    <subcellularLocation>
        <location evidence="1">Nucleus envelope</location>
    </subcellularLocation>
</comment>
<dbReference type="GeneID" id="100168536"/>
<dbReference type="Proteomes" id="UP000007819">
    <property type="component" value="Chromosome A2"/>
</dbReference>
<dbReference type="OMA" id="QFINDSM"/>
<dbReference type="PANTHER" id="PTHR14482">
    <property type="entry name" value="CHROMOSOME 12 ORF 43 HOMOLOG"/>
    <property type="match status" value="1"/>
</dbReference>
<evidence type="ECO:0000256" key="4">
    <source>
        <dbReference type="ARBA" id="ARBA00022473"/>
    </source>
</evidence>
<organism evidence="7 8">
    <name type="scientific">Acyrthosiphon pisum</name>
    <name type="common">Pea aphid</name>
    <dbReference type="NCBI Taxonomy" id="7029"/>
    <lineage>
        <taxon>Eukaryota</taxon>
        <taxon>Metazoa</taxon>
        <taxon>Ecdysozoa</taxon>
        <taxon>Arthropoda</taxon>
        <taxon>Hexapoda</taxon>
        <taxon>Insecta</taxon>
        <taxon>Pterygota</taxon>
        <taxon>Neoptera</taxon>
        <taxon>Paraneoptera</taxon>
        <taxon>Hemiptera</taxon>
        <taxon>Sternorrhyncha</taxon>
        <taxon>Aphidomorpha</taxon>
        <taxon>Aphidoidea</taxon>
        <taxon>Aphididae</taxon>
        <taxon>Macrosiphini</taxon>
        <taxon>Acyrthosiphon</taxon>
    </lineage>
</organism>
<keyword evidence="8" id="KW-1185">Reference proteome</keyword>
<dbReference type="Pfam" id="PF23999">
    <property type="entry name" value="CUSTOS"/>
    <property type="match status" value="1"/>
</dbReference>
<dbReference type="AlphaFoldDB" id="A0A8R1W5B7"/>
<evidence type="ECO:0000256" key="6">
    <source>
        <dbReference type="ARBA" id="ARBA00023242"/>
    </source>
</evidence>
<evidence type="ECO:0000313" key="8">
    <source>
        <dbReference type="Proteomes" id="UP000007819"/>
    </source>
</evidence>
<name>A0A8R1W5B7_ACYPI</name>
<keyword evidence="4" id="KW-0217">Developmental protein</keyword>
<dbReference type="GO" id="GO:0005635">
    <property type="term" value="C:nuclear envelope"/>
    <property type="evidence" value="ECO:0007669"/>
    <property type="project" value="UniProtKB-SubCell"/>
</dbReference>
<dbReference type="PANTHER" id="PTHR14482:SF0">
    <property type="entry name" value="PROTEIN CUSTOS"/>
    <property type="match status" value="1"/>
</dbReference>
<evidence type="ECO:0000256" key="5">
    <source>
        <dbReference type="ARBA" id="ARBA00022687"/>
    </source>
</evidence>
<proteinExistence type="inferred from homology"/>
<reference evidence="7" key="2">
    <citation type="submission" date="2022-06" db="UniProtKB">
        <authorList>
            <consortium name="EnsemblMetazoa"/>
        </authorList>
    </citation>
    <scope>IDENTIFICATION</scope>
</reference>
<keyword evidence="5" id="KW-0879">Wnt signaling pathway</keyword>
<dbReference type="KEGG" id="api:100168536"/>
<reference evidence="8" key="1">
    <citation type="submission" date="2010-06" db="EMBL/GenBank/DDBJ databases">
        <authorList>
            <person name="Jiang H."/>
            <person name="Abraham K."/>
            <person name="Ali S."/>
            <person name="Alsbrooks S.L."/>
            <person name="Anim B.N."/>
            <person name="Anosike U.S."/>
            <person name="Attaway T."/>
            <person name="Bandaranaike D.P."/>
            <person name="Battles P.K."/>
            <person name="Bell S.N."/>
            <person name="Bell A.V."/>
            <person name="Beltran B."/>
            <person name="Bickham C."/>
            <person name="Bustamante Y."/>
            <person name="Caleb T."/>
            <person name="Canada A."/>
            <person name="Cardenas V."/>
            <person name="Carter K."/>
            <person name="Chacko J."/>
            <person name="Chandrabose M.N."/>
            <person name="Chavez D."/>
            <person name="Chavez A."/>
            <person name="Chen L."/>
            <person name="Chu H.-S."/>
            <person name="Claassen K.J."/>
            <person name="Cockrell R."/>
            <person name="Collins M."/>
            <person name="Cooper J.A."/>
            <person name="Cree A."/>
            <person name="Curry S.M."/>
            <person name="Da Y."/>
            <person name="Dao M.D."/>
            <person name="Das B."/>
            <person name="Davila M.-L."/>
            <person name="Davy-Carroll L."/>
            <person name="Denson S."/>
            <person name="Dinh H."/>
            <person name="Ebong V.E."/>
            <person name="Edwards J.R."/>
            <person name="Egan A."/>
            <person name="El-Daye J."/>
            <person name="Escobedo L."/>
            <person name="Fernandez S."/>
            <person name="Fernando P.R."/>
            <person name="Flagg N."/>
            <person name="Forbes L.D."/>
            <person name="Fowler R.G."/>
            <person name="Fu Q."/>
            <person name="Gabisi R.A."/>
            <person name="Ganer J."/>
            <person name="Garbino Pronczuk A."/>
            <person name="Garcia R.M."/>
            <person name="Garner T."/>
            <person name="Garrett T.E."/>
            <person name="Gonzalez D.A."/>
            <person name="Hamid H."/>
            <person name="Hawkins E.S."/>
            <person name="Hirani K."/>
            <person name="Hogues M.E."/>
            <person name="Hollins B."/>
            <person name="Hsiao C.-H."/>
            <person name="Jabil R."/>
            <person name="James M.L."/>
            <person name="Jhangiani S.N."/>
            <person name="Johnson B."/>
            <person name="Johnson Q."/>
            <person name="Joshi V."/>
            <person name="Kalu J.B."/>
            <person name="Kam C."/>
            <person name="Kashfia A."/>
            <person name="Keebler J."/>
            <person name="Kisamo H."/>
            <person name="Kovar C.L."/>
            <person name="Lago L.A."/>
            <person name="Lai C.-Y."/>
            <person name="Laidlaw J."/>
            <person name="Lara F."/>
            <person name="Le T.-K."/>
            <person name="Lee S.L."/>
            <person name="Legall F.H."/>
            <person name="Lemon S.J."/>
            <person name="Lewis L.R."/>
            <person name="Li B."/>
            <person name="Liu Y."/>
            <person name="Liu Y.-S."/>
            <person name="Lopez J."/>
            <person name="Lozado R.J."/>
            <person name="Lu J."/>
            <person name="Madu R.C."/>
            <person name="Maheshwari M."/>
            <person name="Maheshwari R."/>
            <person name="Malloy K."/>
            <person name="Martinez E."/>
            <person name="Mathew T."/>
            <person name="Mercado I.C."/>
            <person name="Mercado C."/>
            <person name="Meyer B."/>
            <person name="Montgomery K."/>
            <person name="Morgan M.B."/>
            <person name="Munidasa M."/>
            <person name="Nazareth L.V."/>
            <person name="Nelson J."/>
            <person name="Ng B.M."/>
            <person name="Nguyen N.B."/>
            <person name="Nguyen P.Q."/>
            <person name="Nguyen T."/>
            <person name="Obregon M."/>
            <person name="Okwuonu G.O."/>
            <person name="Onwere C.G."/>
            <person name="Orozco G."/>
            <person name="Parra A."/>
            <person name="Patel S."/>
            <person name="Patil S."/>
            <person name="Perez A."/>
            <person name="Perez Y."/>
            <person name="Pham C."/>
            <person name="Primus E.L."/>
            <person name="Pu L.-L."/>
            <person name="Puazo M."/>
            <person name="Qin X."/>
            <person name="Quiroz J.B."/>
            <person name="Reese J."/>
            <person name="Richards S."/>
            <person name="Rives C.M."/>
            <person name="Robberts R."/>
            <person name="Ruiz S.J."/>
            <person name="Ruiz M.J."/>
            <person name="Santibanez J."/>
            <person name="Schneider B.W."/>
            <person name="Sisson I."/>
            <person name="Smith M."/>
            <person name="Sodergren E."/>
            <person name="Song X.-Z."/>
            <person name="Song B.B."/>
            <person name="Summersgill H."/>
            <person name="Thelus R."/>
            <person name="Thornton R.D."/>
            <person name="Trejos Z.Y."/>
            <person name="Usmani K."/>
            <person name="Vattathil S."/>
            <person name="Villasana D."/>
            <person name="Walker D.L."/>
            <person name="Wang S."/>
            <person name="Wang K."/>
            <person name="White C.S."/>
            <person name="Williams A.C."/>
            <person name="Williamson J."/>
            <person name="Wilson K."/>
            <person name="Woghiren I.O."/>
            <person name="Woodworth J.R."/>
            <person name="Worley K.C."/>
            <person name="Wright R.A."/>
            <person name="Wu W."/>
            <person name="Young L."/>
            <person name="Zhang L."/>
            <person name="Zhang J."/>
            <person name="Zhu Y."/>
            <person name="Muzny D.M."/>
            <person name="Weinstock G."/>
            <person name="Gibbs R.A."/>
        </authorList>
    </citation>
    <scope>NUCLEOTIDE SEQUENCE [LARGE SCALE GENOMIC DNA]</scope>
    <source>
        <strain evidence="8">LSR1</strain>
    </source>
</reference>
<dbReference type="GO" id="GO:0016055">
    <property type="term" value="P:Wnt signaling pathway"/>
    <property type="evidence" value="ECO:0007669"/>
    <property type="project" value="UniProtKB-KW"/>
</dbReference>
<dbReference type="EnsemblMetazoa" id="XM_008180244.3">
    <property type="protein sequence ID" value="XP_008178466.1"/>
    <property type="gene ID" value="LOC100168536"/>
</dbReference>
<dbReference type="RefSeq" id="XP_001951035.1">
    <property type="nucleotide sequence ID" value="XM_001951000.4"/>
</dbReference>
<evidence type="ECO:0000256" key="3">
    <source>
        <dbReference type="ARBA" id="ARBA00013465"/>
    </source>
</evidence>
<comment type="similarity">
    <text evidence="2">Belongs to the CUSTOS family.</text>
</comment>
<evidence type="ECO:0000313" key="7">
    <source>
        <dbReference type="EnsemblMetazoa" id="XP_001951035.1"/>
    </source>
</evidence>
<dbReference type="EnsemblMetazoa" id="XM_001951000.5">
    <property type="protein sequence ID" value="XP_001951035.1"/>
    <property type="gene ID" value="LOC100168536"/>
</dbReference>
<evidence type="ECO:0000256" key="2">
    <source>
        <dbReference type="ARBA" id="ARBA00008632"/>
    </source>
</evidence>
<sequence>MSDYSSSEDEITKRILKDSIDTDLLTNDLYSNSPSEKSSNKIKSINAVQVKPSLRYIIEDDGHNHNFIKVTPEFQEFVAKSLFKHLESQIIEKKKKHKKLKIDNTDESKGIHLFNGSPKLLFSPLDETTTEIKRKRHLKNTSDEVILQRASETAVSSEWILNRNAVQGWAKVTKGKVMKVKSNHEGTFDIINDEV</sequence>
<keyword evidence="6" id="KW-0539">Nucleus</keyword>
<accession>A0A8R1W5B7</accession>
<evidence type="ECO:0000256" key="1">
    <source>
        <dbReference type="ARBA" id="ARBA00004259"/>
    </source>
</evidence>
<protein>
    <recommendedName>
        <fullName evidence="3">Protein CUSTOS</fullName>
    </recommendedName>
</protein>